<accession>A0A1I2WP02</accession>
<dbReference type="Proteomes" id="UP000533017">
    <property type="component" value="Unassembled WGS sequence"/>
</dbReference>
<sequence>MGLTSSGFLALCVAFGLVVIGLALWALSRISGRGPGPLLARLGVLVAAQLAALAMVAVAVNDNFQFYTSVSDITGTANNADNVVVKGVDPQPPVTNGKGQQGKPYDSVQIHSGILPAATARTSGEILDTTVRGAKSGLSSQAFVYLPPAYFSPAYAHRRMPGLVVMPGYPSTASNLIMRMNYPWAMESQIKHHRAKPMVLVMTNETVTPPRDTECTDVAHGPKAETFLARDLTDAISAKFRVDRPGAGWGLMGDSTGGFCAVKLAMNYPHRFTSAVSLSGYYHAIMDFTTGDLFGGNRHLQHMNDPEWMLRHRPAPPVSVLVTTSRTETQVLPDTRKFLSMVKPPMRASSIILTSGGHNFGAWKGEMPPSLDWLSAHLWSVANAGQPATSAKRSLANPPVTRHRAVLHQRPHA</sequence>
<keyword evidence="2" id="KW-0472">Membrane</keyword>
<dbReference type="Proteomes" id="UP000199052">
    <property type="component" value="Unassembled WGS sequence"/>
</dbReference>
<reference evidence="4 5" key="1">
    <citation type="submission" date="2016-10" db="EMBL/GenBank/DDBJ databases">
        <authorList>
            <person name="de Groot N.N."/>
        </authorList>
    </citation>
    <scope>NUCLEOTIDE SEQUENCE [LARGE SCALE GENOMIC DNA]</scope>
    <source>
        <strain evidence="4 5">CPCC 202808</strain>
    </source>
</reference>
<dbReference type="OrthoDB" id="3723842at2"/>
<dbReference type="Pfam" id="PF00756">
    <property type="entry name" value="Esterase"/>
    <property type="match status" value="1"/>
</dbReference>
<organism evidence="4 5">
    <name type="scientific">Actinopolymorpha cephalotaxi</name>
    <dbReference type="NCBI Taxonomy" id="504797"/>
    <lineage>
        <taxon>Bacteria</taxon>
        <taxon>Bacillati</taxon>
        <taxon>Actinomycetota</taxon>
        <taxon>Actinomycetes</taxon>
        <taxon>Propionibacteriales</taxon>
        <taxon>Actinopolymorphaceae</taxon>
        <taxon>Actinopolymorpha</taxon>
    </lineage>
</organism>
<keyword evidence="2" id="KW-0812">Transmembrane</keyword>
<dbReference type="Gene3D" id="3.40.50.1820">
    <property type="entry name" value="alpha/beta hydrolase"/>
    <property type="match status" value="1"/>
</dbReference>
<evidence type="ECO:0000313" key="3">
    <source>
        <dbReference type="EMBL" id="NYH85032.1"/>
    </source>
</evidence>
<protein>
    <submittedName>
        <fullName evidence="3 4">Enterochelin esterase</fullName>
    </submittedName>
</protein>
<dbReference type="GO" id="GO:0016747">
    <property type="term" value="F:acyltransferase activity, transferring groups other than amino-acyl groups"/>
    <property type="evidence" value="ECO:0007669"/>
    <property type="project" value="TreeGrafter"/>
</dbReference>
<dbReference type="InterPro" id="IPR029058">
    <property type="entry name" value="AB_hydrolase_fold"/>
</dbReference>
<dbReference type="EMBL" id="FOOI01000011">
    <property type="protein sequence ID" value="SFH02417.1"/>
    <property type="molecule type" value="Genomic_DNA"/>
</dbReference>
<feature type="transmembrane region" description="Helical" evidence="2">
    <location>
        <begin position="6"/>
        <end position="27"/>
    </location>
</feature>
<reference evidence="3 6" key="2">
    <citation type="submission" date="2020-07" db="EMBL/GenBank/DDBJ databases">
        <title>Sequencing the genomes of 1000 actinobacteria strains.</title>
        <authorList>
            <person name="Klenk H.-P."/>
        </authorList>
    </citation>
    <scope>NUCLEOTIDE SEQUENCE [LARGE SCALE GENOMIC DNA]</scope>
    <source>
        <strain evidence="3 6">DSM 45117</strain>
    </source>
</reference>
<evidence type="ECO:0000256" key="2">
    <source>
        <dbReference type="SAM" id="Phobius"/>
    </source>
</evidence>
<feature type="transmembrane region" description="Helical" evidence="2">
    <location>
        <begin position="39"/>
        <end position="60"/>
    </location>
</feature>
<evidence type="ECO:0000313" key="6">
    <source>
        <dbReference type="Proteomes" id="UP000533017"/>
    </source>
</evidence>
<name>A0A1I2WP02_9ACTN</name>
<dbReference type="STRING" id="504797.SAMN05421678_1114"/>
<evidence type="ECO:0000256" key="1">
    <source>
        <dbReference type="SAM" id="MobiDB-lite"/>
    </source>
</evidence>
<feature type="compositionally biased region" description="Basic residues" evidence="1">
    <location>
        <begin position="401"/>
        <end position="413"/>
    </location>
</feature>
<evidence type="ECO:0000313" key="4">
    <source>
        <dbReference type="EMBL" id="SFH02417.1"/>
    </source>
</evidence>
<gene>
    <name evidence="3" type="ORF">FHR37_003883</name>
    <name evidence="4" type="ORF">SAMN05421678_1114</name>
</gene>
<dbReference type="InterPro" id="IPR050583">
    <property type="entry name" value="Mycobacterial_A85_antigen"/>
</dbReference>
<keyword evidence="2" id="KW-1133">Transmembrane helix</keyword>
<dbReference type="InterPro" id="IPR000801">
    <property type="entry name" value="Esterase-like"/>
</dbReference>
<evidence type="ECO:0000313" key="5">
    <source>
        <dbReference type="Proteomes" id="UP000199052"/>
    </source>
</evidence>
<dbReference type="SUPFAM" id="SSF53474">
    <property type="entry name" value="alpha/beta-Hydrolases"/>
    <property type="match status" value="1"/>
</dbReference>
<dbReference type="PANTHER" id="PTHR48098:SF1">
    <property type="entry name" value="DIACYLGLYCEROL ACYLTRANSFERASE_MYCOLYLTRANSFERASE AG85A"/>
    <property type="match status" value="1"/>
</dbReference>
<proteinExistence type="predicted"/>
<feature type="region of interest" description="Disordered" evidence="1">
    <location>
        <begin position="389"/>
        <end position="413"/>
    </location>
</feature>
<dbReference type="RefSeq" id="WP_092885125.1">
    <property type="nucleotide sequence ID" value="NZ_FOOI01000011.1"/>
</dbReference>
<dbReference type="EMBL" id="JACBZA010000001">
    <property type="protein sequence ID" value="NYH85032.1"/>
    <property type="molecule type" value="Genomic_DNA"/>
</dbReference>
<dbReference type="PANTHER" id="PTHR48098">
    <property type="entry name" value="ENTEROCHELIN ESTERASE-RELATED"/>
    <property type="match status" value="1"/>
</dbReference>
<dbReference type="AlphaFoldDB" id="A0A1I2WP02"/>
<keyword evidence="6" id="KW-1185">Reference proteome</keyword>